<dbReference type="PANTHER" id="PTHR27002:SF851">
    <property type="entry name" value="G-TYPE LECTIN S-RECEPTOR-LIKE SERINE_THREONINE-PROTEIN KINASE SD1-1"/>
    <property type="match status" value="1"/>
</dbReference>
<sequence length="164" mass="18678">MVDWSMRRLDNCMQGHMPEELLLHNLHQGQHQCDHSGTTVSNVSLGCHCDLPLEKKVDEKQQDERVRKTLNISSTPTSLTFCGLFSTENNADEEEAMEEENLDMPLFDLGRIAKANGDFCFDNKLGEGGFGHAYKEKLEGQEIAVKRIGGHNKNQWKIRIFEED</sequence>
<gene>
    <name evidence="6" type="ORF">ZIOFF_069809</name>
</gene>
<dbReference type="PANTHER" id="PTHR27002">
    <property type="entry name" value="RECEPTOR-LIKE SERINE/THREONINE-PROTEIN KINASE SD1-8"/>
    <property type="match status" value="1"/>
</dbReference>
<evidence type="ECO:0008006" key="8">
    <source>
        <dbReference type="Google" id="ProtNLM"/>
    </source>
</evidence>
<dbReference type="InterPro" id="IPR011009">
    <property type="entry name" value="Kinase-like_dom_sf"/>
</dbReference>
<keyword evidence="5" id="KW-0067">ATP-binding</keyword>
<organism evidence="6 7">
    <name type="scientific">Zingiber officinale</name>
    <name type="common">Ginger</name>
    <name type="synonym">Amomum zingiber</name>
    <dbReference type="NCBI Taxonomy" id="94328"/>
    <lineage>
        <taxon>Eukaryota</taxon>
        <taxon>Viridiplantae</taxon>
        <taxon>Streptophyta</taxon>
        <taxon>Embryophyta</taxon>
        <taxon>Tracheophyta</taxon>
        <taxon>Spermatophyta</taxon>
        <taxon>Magnoliopsida</taxon>
        <taxon>Liliopsida</taxon>
        <taxon>Zingiberales</taxon>
        <taxon>Zingiberaceae</taxon>
        <taxon>Zingiber</taxon>
    </lineage>
</organism>
<evidence type="ECO:0000313" key="6">
    <source>
        <dbReference type="EMBL" id="KAG6472349.1"/>
    </source>
</evidence>
<dbReference type="GO" id="GO:0005524">
    <property type="term" value="F:ATP binding"/>
    <property type="evidence" value="ECO:0007669"/>
    <property type="project" value="UniProtKB-KW"/>
</dbReference>
<name>A0A8J5CBQ6_ZINOF</name>
<proteinExistence type="predicted"/>
<evidence type="ECO:0000256" key="5">
    <source>
        <dbReference type="ARBA" id="ARBA00022840"/>
    </source>
</evidence>
<dbReference type="Proteomes" id="UP000734854">
    <property type="component" value="Unassembled WGS sequence"/>
</dbReference>
<keyword evidence="2" id="KW-0808">Transferase</keyword>
<protein>
    <recommendedName>
        <fullName evidence="8">Protein kinase domain-containing protein</fullName>
    </recommendedName>
</protein>
<keyword evidence="3" id="KW-0547">Nucleotide-binding</keyword>
<dbReference type="EMBL" id="JACMSC010000020">
    <property type="protein sequence ID" value="KAG6472349.1"/>
    <property type="molecule type" value="Genomic_DNA"/>
</dbReference>
<evidence type="ECO:0000256" key="3">
    <source>
        <dbReference type="ARBA" id="ARBA00022741"/>
    </source>
</evidence>
<dbReference type="SUPFAM" id="SSF56112">
    <property type="entry name" value="Protein kinase-like (PK-like)"/>
    <property type="match status" value="1"/>
</dbReference>
<evidence type="ECO:0000256" key="2">
    <source>
        <dbReference type="ARBA" id="ARBA00022679"/>
    </source>
</evidence>
<keyword evidence="1" id="KW-0723">Serine/threonine-protein kinase</keyword>
<evidence type="ECO:0000256" key="1">
    <source>
        <dbReference type="ARBA" id="ARBA00022527"/>
    </source>
</evidence>
<keyword evidence="4" id="KW-0418">Kinase</keyword>
<evidence type="ECO:0000313" key="7">
    <source>
        <dbReference type="Proteomes" id="UP000734854"/>
    </source>
</evidence>
<dbReference type="Gene3D" id="3.30.200.20">
    <property type="entry name" value="Phosphorylase Kinase, domain 1"/>
    <property type="match status" value="1"/>
</dbReference>
<reference evidence="6 7" key="1">
    <citation type="submission" date="2020-08" db="EMBL/GenBank/DDBJ databases">
        <title>Plant Genome Project.</title>
        <authorList>
            <person name="Zhang R.-G."/>
        </authorList>
    </citation>
    <scope>NUCLEOTIDE SEQUENCE [LARGE SCALE GENOMIC DNA]</scope>
    <source>
        <tissue evidence="6">Rhizome</tissue>
    </source>
</reference>
<dbReference type="GO" id="GO:0005886">
    <property type="term" value="C:plasma membrane"/>
    <property type="evidence" value="ECO:0007669"/>
    <property type="project" value="TreeGrafter"/>
</dbReference>
<comment type="caution">
    <text evidence="6">The sequence shown here is derived from an EMBL/GenBank/DDBJ whole genome shotgun (WGS) entry which is preliminary data.</text>
</comment>
<keyword evidence="7" id="KW-1185">Reference proteome</keyword>
<dbReference type="AlphaFoldDB" id="A0A8J5CBQ6"/>
<dbReference type="GO" id="GO:0004674">
    <property type="term" value="F:protein serine/threonine kinase activity"/>
    <property type="evidence" value="ECO:0007669"/>
    <property type="project" value="UniProtKB-KW"/>
</dbReference>
<evidence type="ECO:0000256" key="4">
    <source>
        <dbReference type="ARBA" id="ARBA00022777"/>
    </source>
</evidence>
<accession>A0A8J5CBQ6</accession>